<sequence>MNRGRRPRTVSVSLGSRGQTTQDFAVGIGIFLLAVAFVFSYVPTLITPFSASTASDSAQADRIATDIVANYSTETANELNATKLDDRNDSSMSEFGIRQSLDGTPIDRVNVTIESFDGEQSYTFGEEYRDQPSGTATRVITLDDPSELDEDFKCDPACRLTVRVW</sequence>
<reference evidence="2 3" key="1">
    <citation type="submission" date="2022-09" db="EMBL/GenBank/DDBJ databases">
        <title>Enrichment on poylsaccharides allowed isolation of novel metabolic and taxonomic groups of Haloarchaea.</title>
        <authorList>
            <person name="Sorokin D.Y."/>
            <person name="Elcheninov A.G."/>
            <person name="Khizhniak T.V."/>
            <person name="Kolganova T.V."/>
            <person name="Kublanov I.V."/>
        </authorList>
    </citation>
    <scope>NUCLEOTIDE SEQUENCE [LARGE SCALE GENOMIC DNA]</scope>
    <source>
        <strain evidence="2 3">AArc-curdl1</strain>
    </source>
</reference>
<dbReference type="Pfam" id="PF23958">
    <property type="entry name" value="DUF7287"/>
    <property type="match status" value="1"/>
</dbReference>
<evidence type="ECO:0000313" key="3">
    <source>
        <dbReference type="Proteomes" id="UP001321047"/>
    </source>
</evidence>
<proteinExistence type="predicted"/>
<evidence type="ECO:0000313" key="2">
    <source>
        <dbReference type="EMBL" id="MCU4752712.1"/>
    </source>
</evidence>
<dbReference type="Proteomes" id="UP001321047">
    <property type="component" value="Unassembled WGS sequence"/>
</dbReference>
<dbReference type="InterPro" id="IPR056613">
    <property type="entry name" value="DUF7287"/>
</dbReference>
<keyword evidence="1" id="KW-0812">Transmembrane</keyword>
<dbReference type="RefSeq" id="WP_342809047.1">
    <property type="nucleotide sequence ID" value="NZ_JAOPJZ010000009.1"/>
</dbReference>
<name>A0AAP3E7A8_9EURY</name>
<evidence type="ECO:0008006" key="4">
    <source>
        <dbReference type="Google" id="ProtNLM"/>
    </source>
</evidence>
<dbReference type="EMBL" id="JAOPJZ010000009">
    <property type="protein sequence ID" value="MCU4752712.1"/>
    <property type="molecule type" value="Genomic_DNA"/>
</dbReference>
<keyword evidence="3" id="KW-1185">Reference proteome</keyword>
<keyword evidence="1" id="KW-1133">Transmembrane helix</keyword>
<gene>
    <name evidence="2" type="ORF">OB919_12120</name>
</gene>
<protein>
    <recommendedName>
        <fullName evidence="4">Pilin/flagellin</fullName>
    </recommendedName>
</protein>
<evidence type="ECO:0000256" key="1">
    <source>
        <dbReference type="SAM" id="Phobius"/>
    </source>
</evidence>
<feature type="transmembrane region" description="Helical" evidence="1">
    <location>
        <begin position="21"/>
        <end position="42"/>
    </location>
</feature>
<organism evidence="2 3">
    <name type="scientific">Natronosalvus hydrolyticus</name>
    <dbReference type="NCBI Taxonomy" id="2979988"/>
    <lineage>
        <taxon>Archaea</taxon>
        <taxon>Methanobacteriati</taxon>
        <taxon>Methanobacteriota</taxon>
        <taxon>Stenosarchaea group</taxon>
        <taxon>Halobacteria</taxon>
        <taxon>Halobacteriales</taxon>
        <taxon>Natrialbaceae</taxon>
        <taxon>Natronosalvus</taxon>
    </lineage>
</organism>
<comment type="caution">
    <text evidence="2">The sequence shown here is derived from an EMBL/GenBank/DDBJ whole genome shotgun (WGS) entry which is preliminary data.</text>
</comment>
<dbReference type="AlphaFoldDB" id="A0AAP3E7A8"/>
<keyword evidence="1" id="KW-0472">Membrane</keyword>
<accession>A0AAP3E7A8</accession>